<keyword evidence="1" id="KW-0812">Transmembrane</keyword>
<feature type="transmembrane region" description="Helical" evidence="1">
    <location>
        <begin position="12"/>
        <end position="30"/>
    </location>
</feature>
<keyword evidence="1" id="KW-1133">Transmembrane helix</keyword>
<dbReference type="AlphaFoldDB" id="A0A0F9Q959"/>
<keyword evidence="1" id="KW-0472">Membrane</keyword>
<dbReference type="PANTHER" id="PTHR42852:SF13">
    <property type="entry name" value="PROTEIN DIPZ"/>
    <property type="match status" value="1"/>
</dbReference>
<dbReference type="InterPro" id="IPR000866">
    <property type="entry name" value="AhpC/TSA"/>
</dbReference>
<dbReference type="GO" id="GO:0016491">
    <property type="term" value="F:oxidoreductase activity"/>
    <property type="evidence" value="ECO:0007669"/>
    <property type="project" value="InterPro"/>
</dbReference>
<accession>A0A0F9Q959</accession>
<dbReference type="InterPro" id="IPR013766">
    <property type="entry name" value="Thioredoxin_domain"/>
</dbReference>
<evidence type="ECO:0000259" key="2">
    <source>
        <dbReference type="PROSITE" id="PS51352"/>
    </source>
</evidence>
<gene>
    <name evidence="3" type="ORF">LCGC14_1043540</name>
</gene>
<dbReference type="InterPro" id="IPR050553">
    <property type="entry name" value="Thioredoxin_ResA/DsbE_sf"/>
</dbReference>
<name>A0A0F9Q959_9ZZZZ</name>
<dbReference type="InterPro" id="IPR017937">
    <property type="entry name" value="Thioredoxin_CS"/>
</dbReference>
<dbReference type="CDD" id="cd02966">
    <property type="entry name" value="TlpA_like_family"/>
    <property type="match status" value="1"/>
</dbReference>
<organism evidence="3">
    <name type="scientific">marine sediment metagenome</name>
    <dbReference type="NCBI Taxonomy" id="412755"/>
    <lineage>
        <taxon>unclassified sequences</taxon>
        <taxon>metagenomes</taxon>
        <taxon>ecological metagenomes</taxon>
    </lineage>
</organism>
<dbReference type="Gene3D" id="3.40.30.10">
    <property type="entry name" value="Glutaredoxin"/>
    <property type="match status" value="1"/>
</dbReference>
<proteinExistence type="predicted"/>
<dbReference type="EMBL" id="LAZR01004311">
    <property type="protein sequence ID" value="KKN09741.1"/>
    <property type="molecule type" value="Genomic_DNA"/>
</dbReference>
<sequence length="200" mass="22955">MRYKMKLRKRSTVVLVLLIAISIVFLYLYLSYMKEKRVEEVDYGTLFSSLGIQEITPPLKAPDFTLKNLEGFSVSLKDFAGKVVFLNFWATWCGPCRDEMPSMEKLWQRFKEEAFVILAVDLREEKEEVNSFMKDYGLTFPVLLDSKGEVGSMFGVRAIPTTYLIDSEGRIVGRALGARDWANEDAFDLIEHLLPETKAD</sequence>
<evidence type="ECO:0000313" key="3">
    <source>
        <dbReference type="EMBL" id="KKN09741.1"/>
    </source>
</evidence>
<dbReference type="PANTHER" id="PTHR42852">
    <property type="entry name" value="THIOL:DISULFIDE INTERCHANGE PROTEIN DSBE"/>
    <property type="match status" value="1"/>
</dbReference>
<dbReference type="Pfam" id="PF00578">
    <property type="entry name" value="AhpC-TSA"/>
    <property type="match status" value="1"/>
</dbReference>
<dbReference type="GO" id="GO:0016209">
    <property type="term" value="F:antioxidant activity"/>
    <property type="evidence" value="ECO:0007669"/>
    <property type="project" value="InterPro"/>
</dbReference>
<reference evidence="3" key="1">
    <citation type="journal article" date="2015" name="Nature">
        <title>Complex archaea that bridge the gap between prokaryotes and eukaryotes.</title>
        <authorList>
            <person name="Spang A."/>
            <person name="Saw J.H."/>
            <person name="Jorgensen S.L."/>
            <person name="Zaremba-Niedzwiedzka K."/>
            <person name="Martijn J."/>
            <person name="Lind A.E."/>
            <person name="van Eijk R."/>
            <person name="Schleper C."/>
            <person name="Guy L."/>
            <person name="Ettema T.J."/>
        </authorList>
    </citation>
    <scope>NUCLEOTIDE SEQUENCE</scope>
</reference>
<evidence type="ECO:0000256" key="1">
    <source>
        <dbReference type="SAM" id="Phobius"/>
    </source>
</evidence>
<feature type="domain" description="Thioredoxin" evidence="2">
    <location>
        <begin position="55"/>
        <end position="195"/>
    </location>
</feature>
<dbReference type="PROSITE" id="PS51352">
    <property type="entry name" value="THIOREDOXIN_2"/>
    <property type="match status" value="1"/>
</dbReference>
<dbReference type="SUPFAM" id="SSF52833">
    <property type="entry name" value="Thioredoxin-like"/>
    <property type="match status" value="1"/>
</dbReference>
<dbReference type="InterPro" id="IPR036249">
    <property type="entry name" value="Thioredoxin-like_sf"/>
</dbReference>
<comment type="caution">
    <text evidence="3">The sequence shown here is derived from an EMBL/GenBank/DDBJ whole genome shotgun (WGS) entry which is preliminary data.</text>
</comment>
<protein>
    <recommendedName>
        <fullName evidence="2">Thioredoxin domain-containing protein</fullName>
    </recommendedName>
</protein>
<dbReference type="PROSITE" id="PS00194">
    <property type="entry name" value="THIOREDOXIN_1"/>
    <property type="match status" value="1"/>
</dbReference>